<dbReference type="EMBL" id="JBHSSK010000014">
    <property type="protein sequence ID" value="MFC6206850.1"/>
    <property type="molecule type" value="Genomic_DNA"/>
</dbReference>
<sequence length="332" mass="36444">MKAAVITHYQQAIPNIKTVAMPTPQPTDVLVKIKAASINPIDLKTMAGGLKILLPYQMPLIIGSDFAGEVVAVGTDVTTFRIGDAVYGRPRKNRIGTFAEYLAVDATDIALKPRNLSFKEAAAMPLVGLTSYQALHDILQIKPGQHVLIQAGSGGIGTVAIHLAKRLGAIVATTTSPRNFDLVRKLGADRVIDYHTENFADALTDYDAVFDTLGGKNLEQAFSIVKPGGQVVSISGLPNARFAKAYGLPRWKRALFRLATHRLNHVEKQTQVAYRFLFMWPSGTELAELTRLIEQEQLRPIIDRSFNFYELNRALAYAKNGHARGKIILKIS</sequence>
<dbReference type="Gene3D" id="3.40.50.720">
    <property type="entry name" value="NAD(P)-binding Rossmann-like Domain"/>
    <property type="match status" value="1"/>
</dbReference>
<dbReference type="InterPro" id="IPR050700">
    <property type="entry name" value="YIM1/Zinc_Alcohol_DH_Fams"/>
</dbReference>
<dbReference type="Proteomes" id="UP001596254">
    <property type="component" value="Unassembled WGS sequence"/>
</dbReference>
<evidence type="ECO:0000313" key="2">
    <source>
        <dbReference type="EMBL" id="MFC6206850.1"/>
    </source>
</evidence>
<dbReference type="RefSeq" id="WP_125693643.1">
    <property type="nucleotide sequence ID" value="NZ_JBHSSK010000014.1"/>
</dbReference>
<dbReference type="InterPro" id="IPR020843">
    <property type="entry name" value="ER"/>
</dbReference>
<dbReference type="InterPro" id="IPR036291">
    <property type="entry name" value="NAD(P)-bd_dom_sf"/>
</dbReference>
<comment type="caution">
    <text evidence="2">The sequence shown here is derived from an EMBL/GenBank/DDBJ whole genome shotgun (WGS) entry which is preliminary data.</text>
</comment>
<evidence type="ECO:0000259" key="1">
    <source>
        <dbReference type="SMART" id="SM00829"/>
    </source>
</evidence>
<dbReference type="Pfam" id="PF13602">
    <property type="entry name" value="ADH_zinc_N_2"/>
    <property type="match status" value="1"/>
</dbReference>
<gene>
    <name evidence="2" type="ORF">ACFP1G_05075</name>
</gene>
<dbReference type="InterPro" id="IPR011032">
    <property type="entry name" value="GroES-like_sf"/>
</dbReference>
<organism evidence="2 3">
    <name type="scientific">Levilactobacillus tongjiangensis</name>
    <dbReference type="NCBI Taxonomy" id="2486023"/>
    <lineage>
        <taxon>Bacteria</taxon>
        <taxon>Bacillati</taxon>
        <taxon>Bacillota</taxon>
        <taxon>Bacilli</taxon>
        <taxon>Lactobacillales</taxon>
        <taxon>Lactobacillaceae</taxon>
        <taxon>Levilactobacillus</taxon>
    </lineage>
</organism>
<dbReference type="SMART" id="SM00829">
    <property type="entry name" value="PKS_ER"/>
    <property type="match status" value="1"/>
</dbReference>
<reference evidence="3" key="1">
    <citation type="journal article" date="2019" name="Int. J. Syst. Evol. Microbiol.">
        <title>The Global Catalogue of Microorganisms (GCM) 10K type strain sequencing project: providing services to taxonomists for standard genome sequencing and annotation.</title>
        <authorList>
            <consortium name="The Broad Institute Genomics Platform"/>
            <consortium name="The Broad Institute Genome Sequencing Center for Infectious Disease"/>
            <person name="Wu L."/>
            <person name="Ma J."/>
        </authorList>
    </citation>
    <scope>NUCLEOTIDE SEQUENCE [LARGE SCALE GENOMIC DNA]</scope>
    <source>
        <strain evidence="3">CCM 8905</strain>
    </source>
</reference>
<dbReference type="Pfam" id="PF08240">
    <property type="entry name" value="ADH_N"/>
    <property type="match status" value="1"/>
</dbReference>
<protein>
    <submittedName>
        <fullName evidence="2">NADP-dependent oxidoreductase</fullName>
        <ecNumber evidence="2">1.-.-.-</ecNumber>
    </submittedName>
</protein>
<keyword evidence="2" id="KW-0560">Oxidoreductase</keyword>
<name>A0ABW1SRQ1_9LACO</name>
<dbReference type="PANTHER" id="PTHR11695">
    <property type="entry name" value="ALCOHOL DEHYDROGENASE RELATED"/>
    <property type="match status" value="1"/>
</dbReference>
<dbReference type="InterPro" id="IPR013154">
    <property type="entry name" value="ADH-like_N"/>
</dbReference>
<accession>A0ABW1SRQ1</accession>
<dbReference type="Gene3D" id="3.90.180.10">
    <property type="entry name" value="Medium-chain alcohol dehydrogenases, catalytic domain"/>
    <property type="match status" value="1"/>
</dbReference>
<evidence type="ECO:0000313" key="3">
    <source>
        <dbReference type="Proteomes" id="UP001596254"/>
    </source>
</evidence>
<dbReference type="GO" id="GO:0016491">
    <property type="term" value="F:oxidoreductase activity"/>
    <property type="evidence" value="ECO:0007669"/>
    <property type="project" value="UniProtKB-KW"/>
</dbReference>
<keyword evidence="3" id="KW-1185">Reference proteome</keyword>
<feature type="domain" description="Enoyl reductase (ER)" evidence="1">
    <location>
        <begin position="11"/>
        <end position="329"/>
    </location>
</feature>
<proteinExistence type="predicted"/>
<dbReference type="PANTHER" id="PTHR11695:SF294">
    <property type="entry name" value="RETICULON-4-INTERACTING PROTEIN 1, MITOCHONDRIAL"/>
    <property type="match status" value="1"/>
</dbReference>
<dbReference type="CDD" id="cd05289">
    <property type="entry name" value="MDR_like_2"/>
    <property type="match status" value="1"/>
</dbReference>
<dbReference type="SUPFAM" id="SSF51735">
    <property type="entry name" value="NAD(P)-binding Rossmann-fold domains"/>
    <property type="match status" value="1"/>
</dbReference>
<dbReference type="SUPFAM" id="SSF50129">
    <property type="entry name" value="GroES-like"/>
    <property type="match status" value="1"/>
</dbReference>
<dbReference type="EC" id="1.-.-.-" evidence="2"/>